<accession>A0A1D7TNB3</accession>
<dbReference type="KEGG" id="shal:SHALO_2730"/>
<dbReference type="EMBL" id="CP017111">
    <property type="protein sequence ID" value="AOO66488.1"/>
    <property type="molecule type" value="Genomic_DNA"/>
</dbReference>
<evidence type="ECO:0000313" key="1">
    <source>
        <dbReference type="EMBL" id="AOO66488.1"/>
    </source>
</evidence>
<proteinExistence type="predicted"/>
<gene>
    <name evidence="1" type="ORF">SHALO_2730</name>
</gene>
<organism evidence="1 2">
    <name type="scientific">Sulfurospirillum halorespirans DSM 13726</name>
    <dbReference type="NCBI Taxonomy" id="1193502"/>
    <lineage>
        <taxon>Bacteria</taxon>
        <taxon>Pseudomonadati</taxon>
        <taxon>Campylobacterota</taxon>
        <taxon>Epsilonproteobacteria</taxon>
        <taxon>Campylobacterales</taxon>
        <taxon>Sulfurospirillaceae</taxon>
        <taxon>Sulfurospirillum</taxon>
    </lineage>
</organism>
<keyword evidence="2" id="KW-1185">Reference proteome</keyword>
<dbReference type="Proteomes" id="UP000094609">
    <property type="component" value="Chromosome"/>
</dbReference>
<protein>
    <submittedName>
        <fullName evidence="1">Uncharacterized protein</fullName>
    </submittedName>
</protein>
<dbReference type="AlphaFoldDB" id="A0A1D7TNB3"/>
<dbReference type="RefSeq" id="WP_084010965.1">
    <property type="nucleotide sequence ID" value="NZ_CP017111.1"/>
</dbReference>
<name>A0A1D7TNB3_9BACT</name>
<reference evidence="2" key="1">
    <citation type="submission" date="2016-08" db="EMBL/GenBank/DDBJ databases">
        <title>Complete genome sequence of the organohalide-respiring Epsilonproteobacterium Sulfurospirillum halorespirans.</title>
        <authorList>
            <person name="Goris T."/>
            <person name="Zimmermann J."/>
            <person name="Schenz B."/>
            <person name="Lemos M."/>
            <person name="Hackermueller J."/>
            <person name="Diekert G."/>
        </authorList>
    </citation>
    <scope>NUCLEOTIDE SEQUENCE [LARGE SCALE GENOMIC DNA]</scope>
    <source>
        <strain>DSM 13726</strain>
        <strain evidence="2">PCE-M2</strain>
    </source>
</reference>
<sequence length="143" mass="17153">MNIDIGKFYNEYFEPNPNCKKEAITLWSSWLGIENAYKLDEVTIDEWDKFNQLLRLIFNKYEVYKIQNNFSIKLLKSVDLIILTYEKAMNKPGGKFDRLLIPSLNCVIEESWDYTYLIWYYDDYSVEELSPLIKETGLYHFKS</sequence>
<evidence type="ECO:0000313" key="2">
    <source>
        <dbReference type="Proteomes" id="UP000094609"/>
    </source>
</evidence>